<dbReference type="InterPro" id="IPR009799">
    <property type="entry name" value="EthD_dom"/>
</dbReference>
<dbReference type="Gene3D" id="3.30.70.100">
    <property type="match status" value="1"/>
</dbReference>
<dbReference type="InterPro" id="IPR011008">
    <property type="entry name" value="Dimeric_a/b-barrel"/>
</dbReference>
<keyword evidence="4" id="KW-1185">Reference proteome</keyword>
<dbReference type="NCBIfam" id="TIGR02118">
    <property type="entry name" value="EthD family reductase"/>
    <property type="match status" value="1"/>
</dbReference>
<reference evidence="3 4" key="1">
    <citation type="journal article" date="2019" name="Int. J. Syst. Evol. Microbiol.">
        <title>The Global Catalogue of Microorganisms (GCM) 10K type strain sequencing project: providing services to taxonomists for standard genome sequencing and annotation.</title>
        <authorList>
            <consortium name="The Broad Institute Genomics Platform"/>
            <consortium name="The Broad Institute Genome Sequencing Center for Infectious Disease"/>
            <person name="Wu L."/>
            <person name="Ma J."/>
        </authorList>
    </citation>
    <scope>NUCLEOTIDE SEQUENCE [LARGE SCALE GENOMIC DNA]</scope>
    <source>
        <strain evidence="3 4">GX26</strain>
    </source>
</reference>
<protein>
    <submittedName>
        <fullName evidence="3">EthD family reductase</fullName>
    </submittedName>
</protein>
<evidence type="ECO:0000256" key="1">
    <source>
        <dbReference type="SAM" id="MobiDB-lite"/>
    </source>
</evidence>
<evidence type="ECO:0000259" key="2">
    <source>
        <dbReference type="Pfam" id="PF07110"/>
    </source>
</evidence>
<feature type="region of interest" description="Disordered" evidence="1">
    <location>
        <begin position="97"/>
        <end position="116"/>
    </location>
</feature>
<accession>A0ABD5VEX3</accession>
<organism evidence="3 4">
    <name type="scientific">Halorubellus litoreus</name>
    <dbReference type="NCBI Taxonomy" id="755308"/>
    <lineage>
        <taxon>Archaea</taxon>
        <taxon>Methanobacteriati</taxon>
        <taxon>Methanobacteriota</taxon>
        <taxon>Stenosarchaea group</taxon>
        <taxon>Halobacteria</taxon>
        <taxon>Halobacteriales</taxon>
        <taxon>Halorubellaceae</taxon>
        <taxon>Halorubellus</taxon>
    </lineage>
</organism>
<dbReference type="SUPFAM" id="SSF54909">
    <property type="entry name" value="Dimeric alpha+beta barrel"/>
    <property type="match status" value="1"/>
</dbReference>
<gene>
    <name evidence="3" type="ORF">ACFQGB_09120</name>
</gene>
<name>A0ABD5VEX3_9EURY</name>
<feature type="domain" description="EthD" evidence="2">
    <location>
        <begin position="6"/>
        <end position="83"/>
    </location>
</feature>
<proteinExistence type="predicted"/>
<evidence type="ECO:0000313" key="4">
    <source>
        <dbReference type="Proteomes" id="UP001596395"/>
    </source>
</evidence>
<evidence type="ECO:0000313" key="3">
    <source>
        <dbReference type="EMBL" id="MFC6953023.1"/>
    </source>
</evidence>
<dbReference type="AlphaFoldDB" id="A0ABD5VEX3"/>
<sequence length="116" mass="13122">MLVRADDLTHEEFVEYWYEEHVPLAEDLPHAKKYATSVPTDPERSEYDGVVELYFEDMGDLKAAFESEVGREVQADLEHFAKPDEGPTLYVEETVQFDATDETESDDGVDSEGDAA</sequence>
<feature type="compositionally biased region" description="Acidic residues" evidence="1">
    <location>
        <begin position="99"/>
        <end position="116"/>
    </location>
</feature>
<dbReference type="Proteomes" id="UP001596395">
    <property type="component" value="Unassembled WGS sequence"/>
</dbReference>
<dbReference type="EMBL" id="JBHSXN010000002">
    <property type="protein sequence ID" value="MFC6953023.1"/>
    <property type="molecule type" value="Genomic_DNA"/>
</dbReference>
<dbReference type="RefSeq" id="WP_379762515.1">
    <property type="nucleotide sequence ID" value="NZ_JAZAQL010000002.1"/>
</dbReference>
<dbReference type="Pfam" id="PF07110">
    <property type="entry name" value="EthD"/>
    <property type="match status" value="1"/>
</dbReference>
<comment type="caution">
    <text evidence="3">The sequence shown here is derived from an EMBL/GenBank/DDBJ whole genome shotgun (WGS) entry which is preliminary data.</text>
</comment>